<dbReference type="InterPro" id="IPR036527">
    <property type="entry name" value="SCP2_sterol-bd_dom_sf"/>
</dbReference>
<dbReference type="Gene3D" id="3.40.630.30">
    <property type="match status" value="2"/>
</dbReference>
<dbReference type="GO" id="GO:0016746">
    <property type="term" value="F:acyltransferase activity"/>
    <property type="evidence" value="ECO:0007669"/>
    <property type="project" value="UniProtKB-KW"/>
</dbReference>
<evidence type="ECO:0000313" key="3">
    <source>
        <dbReference type="Proteomes" id="UP001597244"/>
    </source>
</evidence>
<dbReference type="SUPFAM" id="SSF55718">
    <property type="entry name" value="SCP-like"/>
    <property type="match status" value="1"/>
</dbReference>
<dbReference type="Proteomes" id="UP001597244">
    <property type="component" value="Unassembled WGS sequence"/>
</dbReference>
<dbReference type="Pfam" id="PF17668">
    <property type="entry name" value="Acetyltransf_17"/>
    <property type="match status" value="1"/>
</dbReference>
<dbReference type="InterPro" id="IPR041380">
    <property type="entry name" value="Acetyltransf_17"/>
</dbReference>
<dbReference type="PANTHER" id="PTHR37817:SF1">
    <property type="entry name" value="N-ACETYLTRANSFERASE EIS"/>
    <property type="match status" value="1"/>
</dbReference>
<name>A0ABW4DJQ2_9LACO</name>
<keyword evidence="2" id="KW-0808">Transferase</keyword>
<dbReference type="PANTHER" id="PTHR37817">
    <property type="entry name" value="N-ACETYLTRANSFERASE EIS"/>
    <property type="match status" value="1"/>
</dbReference>
<comment type="caution">
    <text evidence="2">The sequence shown here is derived from an EMBL/GenBank/DDBJ whole genome shotgun (WGS) entry which is preliminary data.</text>
</comment>
<dbReference type="EMBL" id="JBHTOF010000020">
    <property type="protein sequence ID" value="MFD1464897.1"/>
    <property type="molecule type" value="Genomic_DNA"/>
</dbReference>
<gene>
    <name evidence="2" type="primary">eis</name>
    <name evidence="2" type="ORF">ACFQ4L_02165</name>
</gene>
<proteinExistence type="predicted"/>
<dbReference type="InterPro" id="IPR051554">
    <property type="entry name" value="Acetyltransferase_Eis"/>
</dbReference>
<dbReference type="PROSITE" id="PS51186">
    <property type="entry name" value="GNAT"/>
    <property type="match status" value="1"/>
</dbReference>
<sequence>MAQVVEIAHDNVALLTEYFELCVYGFDKSNDEGSRAKWFNLAMHSHNYVLIGDDQHVKSGIMVTNLPVNWQGQEFLMGAVGYVASYPEFGGHGAITQLMAKASEQMAQDGVLFSYLAPFSYTFYRRFGYEEIFDRVSYQVKAEHFPKMPKNIGGSVVRGNYATNMDKLEQIYAQHPQSQSGAVVRADWWQQYRFSKNPKLEVAFSYDEQKELDGYVLYERTAGQVFEVIELMPLTMQSRQRLLSFVGKHASAYPQFTYESANQTLMNDLMPEAYHIQTTITPYMMARVNDWVQLIAQWRFTADLEQPITIHLQDDFLATNDGYWQLSVVNGQGRLEPTAEQQAVDLTIDTRQLIKVLTGYRTLNQLMITGQITDASADALSALQRALNYNNKPMLWDYF</sequence>
<dbReference type="InterPro" id="IPR025559">
    <property type="entry name" value="Eis_dom"/>
</dbReference>
<dbReference type="SUPFAM" id="SSF55729">
    <property type="entry name" value="Acyl-CoA N-acyltransferases (Nat)"/>
    <property type="match status" value="1"/>
</dbReference>
<dbReference type="InterPro" id="IPR000182">
    <property type="entry name" value="GNAT_dom"/>
</dbReference>
<reference evidence="3" key="1">
    <citation type="journal article" date="2019" name="Int. J. Syst. Evol. Microbiol.">
        <title>The Global Catalogue of Microorganisms (GCM) 10K type strain sequencing project: providing services to taxonomists for standard genome sequencing and annotation.</title>
        <authorList>
            <consortium name="The Broad Institute Genomics Platform"/>
            <consortium name="The Broad Institute Genome Sequencing Center for Infectious Disease"/>
            <person name="Wu L."/>
            <person name="Ma J."/>
        </authorList>
    </citation>
    <scope>NUCLEOTIDE SEQUENCE [LARGE SCALE GENOMIC DNA]</scope>
    <source>
        <strain evidence="3">CCM 8951</strain>
    </source>
</reference>
<dbReference type="Pfam" id="PF13527">
    <property type="entry name" value="Acetyltransf_9"/>
    <property type="match status" value="1"/>
</dbReference>
<keyword evidence="2" id="KW-0012">Acyltransferase</keyword>
<feature type="domain" description="N-acetyltransferase" evidence="1">
    <location>
        <begin position="5"/>
        <end position="153"/>
    </location>
</feature>
<evidence type="ECO:0000259" key="1">
    <source>
        <dbReference type="PROSITE" id="PS51186"/>
    </source>
</evidence>
<evidence type="ECO:0000313" key="2">
    <source>
        <dbReference type="EMBL" id="MFD1464897.1"/>
    </source>
</evidence>
<dbReference type="Gene3D" id="3.30.1050.10">
    <property type="entry name" value="SCP2 sterol-binding domain"/>
    <property type="match status" value="1"/>
</dbReference>
<organism evidence="2 3">
    <name type="scientific">Lapidilactobacillus mulanensis</name>
    <dbReference type="NCBI Taxonomy" id="2485999"/>
    <lineage>
        <taxon>Bacteria</taxon>
        <taxon>Bacillati</taxon>
        <taxon>Bacillota</taxon>
        <taxon>Bacilli</taxon>
        <taxon>Lactobacillales</taxon>
        <taxon>Lactobacillaceae</taxon>
        <taxon>Lapidilactobacillus</taxon>
    </lineage>
</organism>
<protein>
    <submittedName>
        <fullName evidence="2">Enhanced intracellular survival protein Eis</fullName>
        <ecNumber evidence="2">2.3.1.-</ecNumber>
    </submittedName>
</protein>
<accession>A0ABW4DJQ2</accession>
<dbReference type="InterPro" id="IPR016181">
    <property type="entry name" value="Acyl_CoA_acyltransferase"/>
</dbReference>
<dbReference type="EC" id="2.3.1.-" evidence="2"/>
<keyword evidence="3" id="KW-1185">Reference proteome</keyword>
<dbReference type="Pfam" id="PF13530">
    <property type="entry name" value="SCP2_2"/>
    <property type="match status" value="1"/>
</dbReference>
<dbReference type="RefSeq" id="WP_125576126.1">
    <property type="nucleotide sequence ID" value="NZ_JBHTOF010000020.1"/>
</dbReference>